<evidence type="ECO:0000313" key="3">
    <source>
        <dbReference type="Proteomes" id="UP000295673"/>
    </source>
</evidence>
<sequence length="48" mass="4758">MTLIAVIAMHALAGATFGAVGRIFGRDTLAFISLLAVIGLVALSASGV</sequence>
<feature type="transmembrane region" description="Helical" evidence="1">
    <location>
        <begin position="28"/>
        <end position="45"/>
    </location>
</feature>
<dbReference type="Proteomes" id="UP000295673">
    <property type="component" value="Unassembled WGS sequence"/>
</dbReference>
<keyword evidence="1" id="KW-1133">Transmembrane helix</keyword>
<evidence type="ECO:0000313" key="2">
    <source>
        <dbReference type="EMBL" id="TCL00631.1"/>
    </source>
</evidence>
<evidence type="ECO:0000256" key="1">
    <source>
        <dbReference type="SAM" id="Phobius"/>
    </source>
</evidence>
<reference evidence="2 3" key="1">
    <citation type="submission" date="2019-03" db="EMBL/GenBank/DDBJ databases">
        <title>Genomic Encyclopedia of Archaeal and Bacterial Type Strains, Phase II (KMG-II): from individual species to whole genera.</title>
        <authorList>
            <person name="Goeker M."/>
        </authorList>
    </citation>
    <scope>NUCLEOTIDE SEQUENCE [LARGE SCALE GENOMIC DNA]</scope>
    <source>
        <strain evidence="2 3">DSM 26433</strain>
    </source>
</reference>
<protein>
    <submittedName>
        <fullName evidence="2">Uncharacterized protein</fullName>
    </submittedName>
</protein>
<keyword evidence="1" id="KW-0472">Membrane</keyword>
<organism evidence="2 3">
    <name type="scientific">Shimia isoporae</name>
    <dbReference type="NCBI Taxonomy" id="647720"/>
    <lineage>
        <taxon>Bacteria</taxon>
        <taxon>Pseudomonadati</taxon>
        <taxon>Pseudomonadota</taxon>
        <taxon>Alphaproteobacteria</taxon>
        <taxon>Rhodobacterales</taxon>
        <taxon>Roseobacteraceae</taxon>
    </lineage>
</organism>
<proteinExistence type="predicted"/>
<dbReference type="AlphaFoldDB" id="A0A4R1N2L5"/>
<name>A0A4R1N2L5_9RHOB</name>
<keyword evidence="3" id="KW-1185">Reference proteome</keyword>
<dbReference type="RefSeq" id="WP_165929216.1">
    <property type="nucleotide sequence ID" value="NZ_SMGR01000003.1"/>
</dbReference>
<gene>
    <name evidence="2" type="ORF">BXY66_3278</name>
</gene>
<accession>A0A4R1N2L5</accession>
<comment type="caution">
    <text evidence="2">The sequence shown here is derived from an EMBL/GenBank/DDBJ whole genome shotgun (WGS) entry which is preliminary data.</text>
</comment>
<dbReference type="EMBL" id="SMGR01000003">
    <property type="protein sequence ID" value="TCL00631.1"/>
    <property type="molecule type" value="Genomic_DNA"/>
</dbReference>
<keyword evidence="1" id="KW-0812">Transmembrane</keyword>